<gene>
    <name evidence="5" type="ORF">E1292_47245</name>
</gene>
<dbReference type="Gene3D" id="1.10.10.10">
    <property type="entry name" value="Winged helix-like DNA-binding domain superfamily/Winged helix DNA-binding domain"/>
    <property type="match status" value="1"/>
</dbReference>
<name>A0A4R4U683_9ACTN</name>
<evidence type="ECO:0000256" key="1">
    <source>
        <dbReference type="ARBA" id="ARBA00023015"/>
    </source>
</evidence>
<evidence type="ECO:0000313" key="5">
    <source>
        <dbReference type="EMBL" id="TDC86957.1"/>
    </source>
</evidence>
<evidence type="ECO:0000259" key="4">
    <source>
        <dbReference type="PROSITE" id="PS51118"/>
    </source>
</evidence>
<comment type="caution">
    <text evidence="5">The sequence shown here is derived from an EMBL/GenBank/DDBJ whole genome shotgun (WGS) entry which is preliminary data.</text>
</comment>
<protein>
    <submittedName>
        <fullName evidence="5">Transcriptional regulator</fullName>
    </submittedName>
</protein>
<dbReference type="AlphaFoldDB" id="A0A4R4U683"/>
<dbReference type="EMBL" id="SMKO01000278">
    <property type="protein sequence ID" value="TDC86957.1"/>
    <property type="molecule type" value="Genomic_DNA"/>
</dbReference>
<evidence type="ECO:0000256" key="2">
    <source>
        <dbReference type="ARBA" id="ARBA00023125"/>
    </source>
</evidence>
<organism evidence="5 6">
    <name type="scientific">Nonomuraea deserti</name>
    <dbReference type="NCBI Taxonomy" id="1848322"/>
    <lineage>
        <taxon>Bacteria</taxon>
        <taxon>Bacillati</taxon>
        <taxon>Actinomycetota</taxon>
        <taxon>Actinomycetes</taxon>
        <taxon>Streptosporangiales</taxon>
        <taxon>Streptosporangiaceae</taxon>
        <taxon>Nonomuraea</taxon>
    </lineage>
</organism>
<accession>A0A4R4U683</accession>
<dbReference type="PANTHER" id="PTHR33204:SF18">
    <property type="entry name" value="TRANSCRIPTIONAL REGULATORY PROTEIN"/>
    <property type="match status" value="1"/>
</dbReference>
<keyword evidence="3" id="KW-0804">Transcription</keyword>
<keyword evidence="1" id="KW-0805">Transcription regulation</keyword>
<evidence type="ECO:0000313" key="6">
    <source>
        <dbReference type="Proteomes" id="UP000295258"/>
    </source>
</evidence>
<dbReference type="PANTHER" id="PTHR33204">
    <property type="entry name" value="TRANSCRIPTIONAL REGULATOR, MARR FAMILY"/>
    <property type="match status" value="1"/>
</dbReference>
<dbReference type="SUPFAM" id="SSF46785">
    <property type="entry name" value="Winged helix' DNA-binding domain"/>
    <property type="match status" value="1"/>
</dbReference>
<dbReference type="InterPro" id="IPR036390">
    <property type="entry name" value="WH_DNA-bd_sf"/>
</dbReference>
<dbReference type="PROSITE" id="PS51118">
    <property type="entry name" value="HTH_HXLR"/>
    <property type="match status" value="1"/>
</dbReference>
<evidence type="ECO:0000256" key="3">
    <source>
        <dbReference type="ARBA" id="ARBA00023163"/>
    </source>
</evidence>
<proteinExistence type="predicted"/>
<dbReference type="InterPro" id="IPR002577">
    <property type="entry name" value="HTH_HxlR"/>
</dbReference>
<sequence>MTTVGIPSHTIWCLSEASLFLADCQARLAFDLIANTWNAVVVWALRHGPRRPGRLREEIGGISPKVLTETLRRLEFNGLVARRAYAEAPPRVEYELTELGRSLLGPIEAFGVWASDHADEVMAAQDLQSSDHFL</sequence>
<reference evidence="5 6" key="1">
    <citation type="submission" date="2019-03" db="EMBL/GenBank/DDBJ databases">
        <title>Draft genome sequences of novel Actinobacteria.</title>
        <authorList>
            <person name="Sahin N."/>
            <person name="Ay H."/>
            <person name="Saygin H."/>
        </authorList>
    </citation>
    <scope>NUCLEOTIDE SEQUENCE [LARGE SCALE GENOMIC DNA]</scope>
    <source>
        <strain evidence="5 6">KC310</strain>
    </source>
</reference>
<dbReference type="Pfam" id="PF01638">
    <property type="entry name" value="HxlR"/>
    <property type="match status" value="1"/>
</dbReference>
<feature type="domain" description="HTH hxlR-type" evidence="4">
    <location>
        <begin position="24"/>
        <end position="122"/>
    </location>
</feature>
<dbReference type="GO" id="GO:0003677">
    <property type="term" value="F:DNA binding"/>
    <property type="evidence" value="ECO:0007669"/>
    <property type="project" value="UniProtKB-KW"/>
</dbReference>
<dbReference type="RefSeq" id="WP_132606337.1">
    <property type="nucleotide sequence ID" value="NZ_SMKO01000278.1"/>
</dbReference>
<keyword evidence="2" id="KW-0238">DNA-binding</keyword>
<dbReference type="Proteomes" id="UP000295258">
    <property type="component" value="Unassembled WGS sequence"/>
</dbReference>
<keyword evidence="6" id="KW-1185">Reference proteome</keyword>
<dbReference type="InterPro" id="IPR036388">
    <property type="entry name" value="WH-like_DNA-bd_sf"/>
</dbReference>